<dbReference type="Pfam" id="PF00180">
    <property type="entry name" value="Iso_dh"/>
    <property type="match status" value="1"/>
</dbReference>
<dbReference type="PANTHER" id="PTHR11835">
    <property type="entry name" value="DECARBOXYLATING DEHYDROGENASES-ISOCITRATE, ISOPROPYLMALATE, TARTRATE"/>
    <property type="match status" value="1"/>
</dbReference>
<dbReference type="AlphaFoldDB" id="A0A7V0Z762"/>
<feature type="domain" description="Isopropylmalate dehydrogenase-like" evidence="2">
    <location>
        <begin position="68"/>
        <end position="405"/>
    </location>
</feature>
<dbReference type="PANTHER" id="PTHR11835:SF43">
    <property type="entry name" value="ISOPROPYLMALATE DEHYDROGENASE-LIKE DOMAIN-CONTAINING PROTEIN"/>
    <property type="match status" value="1"/>
</dbReference>
<dbReference type="GO" id="GO:0006099">
    <property type="term" value="P:tricarboxylic acid cycle"/>
    <property type="evidence" value="ECO:0007669"/>
    <property type="project" value="TreeGrafter"/>
</dbReference>
<dbReference type="SUPFAM" id="SSF53659">
    <property type="entry name" value="Isocitrate/Isopropylmalate dehydrogenase-like"/>
    <property type="match status" value="1"/>
</dbReference>
<name>A0A7V0Z762_UNCW3</name>
<reference evidence="3" key="1">
    <citation type="journal article" date="2020" name="mSystems">
        <title>Genome- and Community-Level Interaction Insights into Carbon Utilization and Element Cycling Functions of Hydrothermarchaeota in Hydrothermal Sediment.</title>
        <authorList>
            <person name="Zhou Z."/>
            <person name="Liu Y."/>
            <person name="Xu W."/>
            <person name="Pan J."/>
            <person name="Luo Z.H."/>
            <person name="Li M."/>
        </authorList>
    </citation>
    <scope>NUCLEOTIDE SEQUENCE [LARGE SCALE GENOMIC DNA]</scope>
    <source>
        <strain evidence="3">SpSt-258</strain>
    </source>
</reference>
<sequence>MAKNTKKIKKKPVAKKKIVKKAEKIEYPRSVIKAMEHFGGILIKQLKRVQTIKKAEDWIDYSKLKPIVIGVIGGDGIGPYITGEAQRVLEHLLKDEVKKGKVQFRVIEGCTIERRAEVMKAIPDEVLEEIRKCHVLLKGPTTTPKKGDPWPNIESANVAIRKELDLFANVRPVRVPSQGIDWIFFRENTEDVYALGPFGIEVTPDLAIDFKMITRPGSDRIIRLAFEHAKMNNKTRVTAVTKANVVKTTDGLFLKTFYEIAKEYPGINADDWFIDIMTAKLVDTKRRTEFQVMVLPNLYGDILTDEAAEFQGGVGTAGSANIGKRYAMFEAIHGSAPRMVTEGRTQYADPSSVIHAGAMLLNHIGYVELGKKLEMALDICGQYEKKLIMTGRATGATGREFCDYILETMADPNLENRWNEYQKKATNG</sequence>
<evidence type="ECO:0000259" key="2">
    <source>
        <dbReference type="SMART" id="SM01329"/>
    </source>
</evidence>
<dbReference type="SMART" id="SM01329">
    <property type="entry name" value="Iso_dh"/>
    <property type="match status" value="1"/>
</dbReference>
<proteinExistence type="inferred from homology"/>
<evidence type="ECO:0000313" key="3">
    <source>
        <dbReference type="EMBL" id="HDY59845.1"/>
    </source>
</evidence>
<evidence type="ECO:0000256" key="1">
    <source>
        <dbReference type="ARBA" id="ARBA00007769"/>
    </source>
</evidence>
<dbReference type="EMBL" id="DSKY01000022">
    <property type="protein sequence ID" value="HDY59845.1"/>
    <property type="molecule type" value="Genomic_DNA"/>
</dbReference>
<protein>
    <submittedName>
        <fullName evidence="3">Isocitrate/isopropylmalate dehydrogenase family protein</fullName>
    </submittedName>
</protein>
<accession>A0A7V0Z762</accession>
<dbReference type="GO" id="GO:0006102">
    <property type="term" value="P:isocitrate metabolic process"/>
    <property type="evidence" value="ECO:0007669"/>
    <property type="project" value="TreeGrafter"/>
</dbReference>
<dbReference type="GO" id="GO:0004449">
    <property type="term" value="F:isocitrate dehydrogenase (NAD+) activity"/>
    <property type="evidence" value="ECO:0007669"/>
    <property type="project" value="TreeGrafter"/>
</dbReference>
<comment type="caution">
    <text evidence="3">The sequence shown here is derived from an EMBL/GenBank/DDBJ whole genome shotgun (WGS) entry which is preliminary data.</text>
</comment>
<organism evidence="3">
    <name type="scientific">candidate division WOR-3 bacterium</name>
    <dbReference type="NCBI Taxonomy" id="2052148"/>
    <lineage>
        <taxon>Bacteria</taxon>
        <taxon>Bacteria division WOR-3</taxon>
    </lineage>
</organism>
<gene>
    <name evidence="3" type="ORF">ENP86_09910</name>
</gene>
<dbReference type="InterPro" id="IPR024084">
    <property type="entry name" value="IsoPropMal-DH-like_dom"/>
</dbReference>
<comment type="similarity">
    <text evidence="1">Belongs to the isocitrate and isopropylmalate dehydrogenases family.</text>
</comment>
<dbReference type="Gene3D" id="3.40.718.10">
    <property type="entry name" value="Isopropylmalate Dehydrogenase"/>
    <property type="match status" value="1"/>
</dbReference>